<dbReference type="GeneID" id="43837802"/>
<proteinExistence type="predicted"/>
<feature type="domain" description="Amidohydrolase-related" evidence="2">
    <location>
        <begin position="114"/>
        <end position="376"/>
    </location>
</feature>
<dbReference type="GO" id="GO:0019748">
    <property type="term" value="P:secondary metabolic process"/>
    <property type="evidence" value="ECO:0007669"/>
    <property type="project" value="TreeGrafter"/>
</dbReference>
<reference evidence="4" key="1">
    <citation type="submission" date="2016-10" db="EMBL/GenBank/DDBJ databases">
        <authorList>
            <person name="Varghese N."/>
            <person name="Submissions S."/>
        </authorList>
    </citation>
    <scope>NUCLEOTIDE SEQUENCE [LARGE SCALE GENOMIC DNA]</scope>
    <source>
        <strain evidence="4">DC30,IBRC 10041,KCTC 4046</strain>
    </source>
</reference>
<dbReference type="Gene3D" id="3.20.20.140">
    <property type="entry name" value="Metal-dependent hydrolases"/>
    <property type="match status" value="1"/>
</dbReference>
<keyword evidence="1" id="KW-0456">Lyase</keyword>
<dbReference type="GO" id="GO:0016787">
    <property type="term" value="F:hydrolase activity"/>
    <property type="evidence" value="ECO:0007669"/>
    <property type="project" value="UniProtKB-KW"/>
</dbReference>
<protein>
    <submittedName>
        <fullName evidence="3">Amidohydrolase</fullName>
    </submittedName>
</protein>
<sequence>MASSVKRLDADAEVPEQAFDDHIIDMDFHVNPVEDELLAYVEDDRALDKLTTEFGATPVVGKWDAAYGIKEGQEGLFTQGRAKYAADVREACKNIAVDDPIVNPGINNLNLQHHPVLKNAVAQAANDYMLDNFVDEGISTSMMVPKWDPEYAVAEIERVADEDGIVAAYSWFDPKVPWGNEQFDPVFEALVEHDLPLLLHGSLAYWPQHSYIGDDMLTWTEVLGFDWPLHTMVNIVNMIMRGVFDKYPELDVVFQEGGHWWVPFLRYRMDEFYEMHPDDVKITPRKMDSGEEYLQRAPSEYLRDNVYVCTQPFALPRNAGHASDLLTLSMAEDMFIYSSDWPHQTLDPPTWFYTSNAFDDDIREAVLHENAEEILRGY</sequence>
<dbReference type="InterPro" id="IPR032466">
    <property type="entry name" value="Metal_Hydrolase"/>
</dbReference>
<dbReference type="InterPro" id="IPR032465">
    <property type="entry name" value="ACMSD"/>
</dbReference>
<dbReference type="PANTHER" id="PTHR21240:SF28">
    <property type="entry name" value="ISO-OROTATE DECARBOXYLASE (EUROFUNG)"/>
    <property type="match status" value="1"/>
</dbReference>
<dbReference type="SUPFAM" id="SSF51556">
    <property type="entry name" value="Metallo-dependent hydrolases"/>
    <property type="match status" value="1"/>
</dbReference>
<gene>
    <name evidence="3" type="ORF">SAMN05216564_103332</name>
</gene>
<organism evidence="3 4">
    <name type="scientific">Halopenitus persicus</name>
    <dbReference type="NCBI Taxonomy" id="1048396"/>
    <lineage>
        <taxon>Archaea</taxon>
        <taxon>Methanobacteriati</taxon>
        <taxon>Methanobacteriota</taxon>
        <taxon>Stenosarchaea group</taxon>
        <taxon>Halobacteria</taxon>
        <taxon>Halobacteriales</taxon>
        <taxon>Haloferacaceae</taxon>
        <taxon>Halopenitus</taxon>
    </lineage>
</organism>
<evidence type="ECO:0000256" key="1">
    <source>
        <dbReference type="ARBA" id="ARBA00023239"/>
    </source>
</evidence>
<keyword evidence="4" id="KW-1185">Reference proteome</keyword>
<evidence type="ECO:0000313" key="3">
    <source>
        <dbReference type="EMBL" id="SDY16377.1"/>
    </source>
</evidence>
<dbReference type="OrthoDB" id="189863at2157"/>
<dbReference type="RefSeq" id="WP_021073941.1">
    <property type="nucleotide sequence ID" value="NZ_FNPC01000003.1"/>
</dbReference>
<evidence type="ECO:0000259" key="2">
    <source>
        <dbReference type="Pfam" id="PF04909"/>
    </source>
</evidence>
<name>A0A1H3HLN8_9EURY</name>
<dbReference type="GO" id="GO:0005737">
    <property type="term" value="C:cytoplasm"/>
    <property type="evidence" value="ECO:0007669"/>
    <property type="project" value="TreeGrafter"/>
</dbReference>
<dbReference type="InterPro" id="IPR006680">
    <property type="entry name" value="Amidohydro-rel"/>
</dbReference>
<dbReference type="AlphaFoldDB" id="A0A1H3HLN8"/>
<dbReference type="EMBL" id="FNPC01000003">
    <property type="protein sequence ID" value="SDY16377.1"/>
    <property type="molecule type" value="Genomic_DNA"/>
</dbReference>
<dbReference type="Proteomes" id="UP000199079">
    <property type="component" value="Unassembled WGS sequence"/>
</dbReference>
<keyword evidence="3" id="KW-0378">Hydrolase</keyword>
<dbReference type="Pfam" id="PF04909">
    <property type="entry name" value="Amidohydro_2"/>
    <property type="match status" value="1"/>
</dbReference>
<evidence type="ECO:0000313" key="4">
    <source>
        <dbReference type="Proteomes" id="UP000199079"/>
    </source>
</evidence>
<accession>A0A1H3HLN8</accession>
<dbReference type="GO" id="GO:0016831">
    <property type="term" value="F:carboxy-lyase activity"/>
    <property type="evidence" value="ECO:0007669"/>
    <property type="project" value="InterPro"/>
</dbReference>
<dbReference type="PANTHER" id="PTHR21240">
    <property type="entry name" value="2-AMINO-3-CARBOXYLMUCONATE-6-SEMIALDEHYDE DECARBOXYLASE"/>
    <property type="match status" value="1"/>
</dbReference>